<accession>A0A5C6FM15</accession>
<sequence>MKWWCGMGDQWGKQMSVANKLVLITVVLSCSVASADLYTGHVASLEWKTHSADFVLLVTVESTSPDETTTKLVDVFTRDGSEVSDADSIAKSWKRPIRYVYQHDWKPDGEWLLFVRRWNTGEPTIDHTVFLHAPRLGSSFCAVTAKGEILEDRKRILDVVKNRLANGRRMTAAQRSARRMVDKGRLPVGHPSPSSGMPEDIAPWLGGFQIPADIWIWDDLNDERSFNESLWVDGITVPADKTYRKALFDYWINFIGEPDEEKRRVTPGYPLLALINYPGEPTERLLERIQTVHHLEFDVRSALQYLRFYESEVDPQDRRLMGSWVLNSARQQVQYDLLDHHELIVHRRPVPFPNPSKHEREWIAKGRWNLHHGRLRFLGTSLRVGSSGRFRKQSSPGLLYYHPRIKHLSKDTITFDDGVKLKRVDEPIEISKDQMSER</sequence>
<reference evidence="1 2" key="1">
    <citation type="submission" date="2019-02" db="EMBL/GenBank/DDBJ databases">
        <title>Deep-cultivation of Planctomycetes and their phenomic and genomic characterization uncovers novel biology.</title>
        <authorList>
            <person name="Wiegand S."/>
            <person name="Jogler M."/>
            <person name="Boedeker C."/>
            <person name="Pinto D."/>
            <person name="Vollmers J."/>
            <person name="Rivas-Marin E."/>
            <person name="Kohn T."/>
            <person name="Peeters S.H."/>
            <person name="Heuer A."/>
            <person name="Rast P."/>
            <person name="Oberbeckmann S."/>
            <person name="Bunk B."/>
            <person name="Jeske O."/>
            <person name="Meyerdierks A."/>
            <person name="Storesund J.E."/>
            <person name="Kallscheuer N."/>
            <person name="Luecker S."/>
            <person name="Lage O.M."/>
            <person name="Pohl T."/>
            <person name="Merkel B.J."/>
            <person name="Hornburger P."/>
            <person name="Mueller R.-W."/>
            <person name="Bruemmer F."/>
            <person name="Labrenz M."/>
            <person name="Spormann A.M."/>
            <person name="Op Den Camp H."/>
            <person name="Overmann J."/>
            <person name="Amann R."/>
            <person name="Jetten M.S.M."/>
            <person name="Mascher T."/>
            <person name="Medema M.H."/>
            <person name="Devos D.P."/>
            <person name="Kaster A.-K."/>
            <person name="Ovreas L."/>
            <person name="Rohde M."/>
            <person name="Galperin M.Y."/>
            <person name="Jogler C."/>
        </authorList>
    </citation>
    <scope>NUCLEOTIDE SEQUENCE [LARGE SCALE GENOMIC DNA]</scope>
    <source>
        <strain evidence="1 2">V7</strain>
    </source>
</reference>
<organism evidence="1 2">
    <name type="scientific">Crateriforma conspicua</name>
    <dbReference type="NCBI Taxonomy" id="2527996"/>
    <lineage>
        <taxon>Bacteria</taxon>
        <taxon>Pseudomonadati</taxon>
        <taxon>Planctomycetota</taxon>
        <taxon>Planctomycetia</taxon>
        <taxon>Planctomycetales</taxon>
        <taxon>Planctomycetaceae</taxon>
        <taxon>Crateriforma</taxon>
    </lineage>
</organism>
<gene>
    <name evidence="1" type="ORF">V7x_39010</name>
</gene>
<dbReference type="Proteomes" id="UP000316476">
    <property type="component" value="Unassembled WGS sequence"/>
</dbReference>
<evidence type="ECO:0000313" key="2">
    <source>
        <dbReference type="Proteomes" id="UP000316476"/>
    </source>
</evidence>
<protein>
    <submittedName>
        <fullName evidence="1">Uncharacterized protein</fullName>
    </submittedName>
</protein>
<dbReference type="EMBL" id="SJPZ01000002">
    <property type="protein sequence ID" value="TWU62172.1"/>
    <property type="molecule type" value="Genomic_DNA"/>
</dbReference>
<name>A0A5C6FM15_9PLAN</name>
<evidence type="ECO:0000313" key="1">
    <source>
        <dbReference type="EMBL" id="TWU62172.1"/>
    </source>
</evidence>
<comment type="caution">
    <text evidence="1">The sequence shown here is derived from an EMBL/GenBank/DDBJ whole genome shotgun (WGS) entry which is preliminary data.</text>
</comment>
<dbReference type="AlphaFoldDB" id="A0A5C6FM15"/>
<proteinExistence type="predicted"/>